<reference evidence="1 2" key="1">
    <citation type="submission" date="2020-05" db="EMBL/GenBank/DDBJ databases">
        <title>Genome Sequencing of Type Strains.</title>
        <authorList>
            <person name="Lemaire J.F."/>
            <person name="Inderbitzin P."/>
            <person name="Gregorio O.A."/>
            <person name="Collins S.B."/>
            <person name="Wespe N."/>
            <person name="Knight-Connoni V."/>
        </authorList>
    </citation>
    <scope>NUCLEOTIDE SEQUENCE [LARGE SCALE GENOMIC DNA]</scope>
    <source>
        <strain evidence="1 2">ATCC 25174</strain>
    </source>
</reference>
<evidence type="ECO:0000313" key="1">
    <source>
        <dbReference type="EMBL" id="NUU16338.1"/>
    </source>
</evidence>
<evidence type="ECO:0000313" key="2">
    <source>
        <dbReference type="Proteomes" id="UP000565724"/>
    </source>
</evidence>
<dbReference type="InterPro" id="IPR010428">
    <property type="entry name" value="Zincin_1"/>
</dbReference>
<organism evidence="1 2">
    <name type="scientific">Cellulomonas humilata</name>
    <dbReference type="NCBI Taxonomy" id="144055"/>
    <lineage>
        <taxon>Bacteria</taxon>
        <taxon>Bacillati</taxon>
        <taxon>Actinomycetota</taxon>
        <taxon>Actinomycetes</taxon>
        <taxon>Micrococcales</taxon>
        <taxon>Cellulomonadaceae</taxon>
        <taxon>Cellulomonas</taxon>
    </lineage>
</organism>
<keyword evidence="2" id="KW-1185">Reference proteome</keyword>
<dbReference type="InterPro" id="IPR038555">
    <property type="entry name" value="Zincin_1_sf"/>
</dbReference>
<dbReference type="AlphaFoldDB" id="A0A7Y5ZZG3"/>
<accession>A0A7Y5ZZG3</accession>
<dbReference type="Proteomes" id="UP000565724">
    <property type="component" value="Unassembled WGS sequence"/>
</dbReference>
<dbReference type="SUPFAM" id="SSF55486">
    <property type="entry name" value="Metalloproteases ('zincins'), catalytic domain"/>
    <property type="match status" value="1"/>
</dbReference>
<proteinExistence type="predicted"/>
<dbReference type="RefSeq" id="WP_175346236.1">
    <property type="nucleotide sequence ID" value="NZ_JABMCI010000044.1"/>
</dbReference>
<name>A0A7Y5ZZG3_9CELL</name>
<sequence length="117" mass="12973">MVDMSLAEFEDAVRAALDEIPDELAAMMDNVVVLVEDEAPEGEVELLGLYEGTPLTERGEFWAAGALPDRITIFRLPTLAICDDRAEVVEEVAVTVVHEIAHHFGIDDDRLHELGWD</sequence>
<dbReference type="Gene3D" id="3.30.2010.20">
    <property type="match status" value="1"/>
</dbReference>
<dbReference type="CDD" id="cd12952">
    <property type="entry name" value="MMP_ACEL2062"/>
    <property type="match status" value="1"/>
</dbReference>
<gene>
    <name evidence="1" type="ORF">HP550_03625</name>
</gene>
<dbReference type="EMBL" id="JABMCI010000044">
    <property type="protein sequence ID" value="NUU16338.1"/>
    <property type="molecule type" value="Genomic_DNA"/>
</dbReference>
<dbReference type="Pfam" id="PF06262">
    <property type="entry name" value="Zincin_1"/>
    <property type="match status" value="1"/>
</dbReference>
<comment type="caution">
    <text evidence="1">The sequence shown here is derived from an EMBL/GenBank/DDBJ whole genome shotgun (WGS) entry which is preliminary data.</text>
</comment>
<protein>
    <submittedName>
        <fullName evidence="1">Metallopeptidase family protein</fullName>
    </submittedName>
</protein>